<protein>
    <recommendedName>
        <fullName evidence="1">Ground-like domain-containing protein</fullName>
    </recommendedName>
</protein>
<gene>
    <name evidence="2" type="ORF">LOAG_05839</name>
</gene>
<dbReference type="EMBL" id="JH712481">
    <property type="protein sequence ID" value="EFO22645.2"/>
    <property type="molecule type" value="Genomic_DNA"/>
</dbReference>
<dbReference type="RefSeq" id="XP_020302737.1">
    <property type="nucleotide sequence ID" value="XM_020446985.1"/>
</dbReference>
<dbReference type="CTD" id="9943249"/>
<dbReference type="OrthoDB" id="5825670at2759"/>
<organism evidence="2">
    <name type="scientific">Loa loa</name>
    <name type="common">Eye worm</name>
    <name type="synonym">Filaria loa</name>
    <dbReference type="NCBI Taxonomy" id="7209"/>
    <lineage>
        <taxon>Eukaryota</taxon>
        <taxon>Metazoa</taxon>
        <taxon>Ecdysozoa</taxon>
        <taxon>Nematoda</taxon>
        <taxon>Chromadorea</taxon>
        <taxon>Rhabditida</taxon>
        <taxon>Spirurina</taxon>
        <taxon>Spiruromorpha</taxon>
        <taxon>Filarioidea</taxon>
        <taxon>Onchocercidae</taxon>
        <taxon>Loa</taxon>
    </lineage>
</organism>
<dbReference type="FunCoup" id="A0A1S0TZB7">
    <property type="interactions" value="123"/>
</dbReference>
<evidence type="ECO:0000259" key="1">
    <source>
        <dbReference type="Pfam" id="PF04155"/>
    </source>
</evidence>
<evidence type="ECO:0000313" key="2">
    <source>
        <dbReference type="EMBL" id="EFO22645.2"/>
    </source>
</evidence>
<dbReference type="AlphaFoldDB" id="A0A1S0TZB7"/>
<dbReference type="GeneID" id="9943249"/>
<dbReference type="Pfam" id="PF04155">
    <property type="entry name" value="Ground-like"/>
    <property type="match status" value="1"/>
</dbReference>
<name>A0A1S0TZB7_LOALO</name>
<dbReference type="OMA" id="NITCIAF"/>
<sequence>MSVFLKILNPVILLGYSRQTGRNFEQDNLIIAPRQNVIISRTARSQGISTENVIDKNQPKLSRIIKGHSETKMDAKCNSQELRELMFESISDNSSISKRAINDRAQAKFGGTIDVICSKGHFSYVYSSNLYCEATKGDVTCIAFRQIG</sequence>
<dbReference type="InParanoid" id="A0A1S0TZB7"/>
<accession>A0A1S0TZB7</accession>
<reference evidence="2" key="1">
    <citation type="submission" date="2012-04" db="EMBL/GenBank/DDBJ databases">
        <title>The Genome Sequence of Loa loa.</title>
        <authorList>
            <consortium name="The Broad Institute Genome Sequencing Platform"/>
            <consortium name="Broad Institute Genome Sequencing Center for Infectious Disease"/>
            <person name="Nutman T.B."/>
            <person name="Fink D.L."/>
            <person name="Russ C."/>
            <person name="Young S."/>
            <person name="Zeng Q."/>
            <person name="Gargeya S."/>
            <person name="Alvarado L."/>
            <person name="Berlin A."/>
            <person name="Chapman S.B."/>
            <person name="Chen Z."/>
            <person name="Freedman E."/>
            <person name="Gellesch M."/>
            <person name="Goldberg J."/>
            <person name="Griggs A."/>
            <person name="Gujja S."/>
            <person name="Heilman E.R."/>
            <person name="Heiman D."/>
            <person name="Howarth C."/>
            <person name="Mehta T."/>
            <person name="Neiman D."/>
            <person name="Pearson M."/>
            <person name="Roberts A."/>
            <person name="Saif S."/>
            <person name="Shea T."/>
            <person name="Shenoy N."/>
            <person name="Sisk P."/>
            <person name="Stolte C."/>
            <person name="Sykes S."/>
            <person name="White J."/>
            <person name="Yandava C."/>
            <person name="Haas B."/>
            <person name="Henn M.R."/>
            <person name="Nusbaum C."/>
            <person name="Birren B."/>
        </authorList>
    </citation>
    <scope>NUCLEOTIDE SEQUENCE [LARGE SCALE GENOMIC DNA]</scope>
</reference>
<feature type="domain" description="Ground-like" evidence="1">
    <location>
        <begin position="74"/>
        <end position="144"/>
    </location>
</feature>
<proteinExistence type="predicted"/>
<dbReference type="InterPro" id="IPR007284">
    <property type="entry name" value="Ground-like_dom"/>
</dbReference>
<dbReference type="KEGG" id="loa:LOAG_05839"/>